<evidence type="ECO:0000256" key="1">
    <source>
        <dbReference type="SAM" id="MobiDB-lite"/>
    </source>
</evidence>
<evidence type="ECO:0000256" key="2">
    <source>
        <dbReference type="SAM" id="Phobius"/>
    </source>
</evidence>
<dbReference type="Proteomes" id="UP001589750">
    <property type="component" value="Unassembled WGS sequence"/>
</dbReference>
<keyword evidence="2" id="KW-0472">Membrane</keyword>
<proteinExistence type="predicted"/>
<gene>
    <name evidence="3" type="ORF">ACFFRI_00150</name>
</gene>
<dbReference type="EMBL" id="JBHMDG010000001">
    <property type="protein sequence ID" value="MFB9311440.1"/>
    <property type="molecule type" value="Genomic_DNA"/>
</dbReference>
<feature type="region of interest" description="Disordered" evidence="1">
    <location>
        <begin position="1"/>
        <end position="128"/>
    </location>
</feature>
<protein>
    <submittedName>
        <fullName evidence="3">Uncharacterized protein</fullName>
    </submittedName>
</protein>
<feature type="transmembrane region" description="Helical" evidence="2">
    <location>
        <begin position="131"/>
        <end position="149"/>
    </location>
</feature>
<feature type="compositionally biased region" description="Low complexity" evidence="1">
    <location>
        <begin position="80"/>
        <end position="94"/>
    </location>
</feature>
<sequence length="248" mass="25942">MPDDERPSLEAPQLFGRRRTKRQARADVPAADAEHGFEDSGSDATEVVPVVPADEPDATAVLPAQPAAPRRPRRERRTPGGDVDVVDAPGTVTTDDTDDTAPEAPSKPVRAPRTPPTPRDRSTPLLPGRPAAVLSGLGAGLALLGFTWLGFQGCEAARGTSSCGTGPGMVALVVVFVLAVAVGAVVLSQFDVPDPGATSFLGTGLTGVVYLLLVEQLDNWTVLVVVPVVTALTFLLSWWVTTTYVDTD</sequence>
<dbReference type="RefSeq" id="WP_140008818.1">
    <property type="nucleotide sequence ID" value="NZ_JBHMDG010000001.1"/>
</dbReference>
<keyword evidence="2" id="KW-0812">Transmembrane</keyword>
<organism evidence="3 4">
    <name type="scientific">Nocardioides plantarum</name>
    <dbReference type="NCBI Taxonomy" id="29299"/>
    <lineage>
        <taxon>Bacteria</taxon>
        <taxon>Bacillati</taxon>
        <taxon>Actinomycetota</taxon>
        <taxon>Actinomycetes</taxon>
        <taxon>Propionibacteriales</taxon>
        <taxon>Nocardioidaceae</taxon>
        <taxon>Nocardioides</taxon>
    </lineage>
</organism>
<name>A0ABV5K423_9ACTN</name>
<keyword evidence="4" id="KW-1185">Reference proteome</keyword>
<comment type="caution">
    <text evidence="3">The sequence shown here is derived from an EMBL/GenBank/DDBJ whole genome shotgun (WGS) entry which is preliminary data.</text>
</comment>
<reference evidence="3 4" key="1">
    <citation type="submission" date="2024-09" db="EMBL/GenBank/DDBJ databases">
        <authorList>
            <person name="Sun Q."/>
            <person name="Mori K."/>
        </authorList>
    </citation>
    <scope>NUCLEOTIDE SEQUENCE [LARGE SCALE GENOMIC DNA]</scope>
    <source>
        <strain evidence="3 4">JCM 9626</strain>
    </source>
</reference>
<feature type="transmembrane region" description="Helical" evidence="2">
    <location>
        <begin position="196"/>
        <end position="213"/>
    </location>
</feature>
<evidence type="ECO:0000313" key="4">
    <source>
        <dbReference type="Proteomes" id="UP001589750"/>
    </source>
</evidence>
<feature type="compositionally biased region" description="Low complexity" evidence="1">
    <location>
        <begin position="43"/>
        <end position="68"/>
    </location>
</feature>
<feature type="transmembrane region" description="Helical" evidence="2">
    <location>
        <begin position="170"/>
        <end position="190"/>
    </location>
</feature>
<evidence type="ECO:0000313" key="3">
    <source>
        <dbReference type="EMBL" id="MFB9311440.1"/>
    </source>
</evidence>
<feature type="transmembrane region" description="Helical" evidence="2">
    <location>
        <begin position="220"/>
        <end position="240"/>
    </location>
</feature>
<keyword evidence="2" id="KW-1133">Transmembrane helix</keyword>
<accession>A0ABV5K423</accession>